<dbReference type="SUPFAM" id="SSF48452">
    <property type="entry name" value="TPR-like"/>
    <property type="match status" value="3"/>
</dbReference>
<dbReference type="InterPro" id="IPR019734">
    <property type="entry name" value="TPR_rpt"/>
</dbReference>
<sequence>MAYRPSDPSDRSTGRPWRRARQLHPALSLALSSCLLTAGLPLATAWLAPATALAATPAAARDLSADAKAAAAETVFNAAATLDAFKREADDRLRGQRRQIEGLQTRLKTAEAQRQTDVSALRSELAQAQERFVAELAARDRTYAREIAVFRSTVEDIAATPEGAEALRQYNAGDEAGALAVLDSLADAREQARKARAALETAAERRRIATLALDARDKGKVDTLAVIKRYEEVTRLDPGWHWDWVELSRLYAEANRLQQAQAAAQRSADTAQDNRDLAVALDELGKLLAAQGDGVGARARFEESLDIFRHLAAVNPSLDVYQRDFAHMLRRLGDLLIRQGELAAARVHLQGSLAIRQRLAAANPGSADDQRDHSLILSKLGDLLLAEGDPAAARAHFEDSLAITRRLAAAHPGSANAQRDLSIGLERLGDRLLAQRDLAGARALFEEDLAISQRLAAADPGSASAQRDLSVSLNKIGDLLLAQRDFSGARARFQDSLAIRQRLAAADPASATAQRDVRINQNRLGDLLFGQGDLAGAHTHFQASLAIAQRLAAADPSSAQAQAQREVWLTMWRLRQLPDSGITWAQIAQAIEAQQARGTLLPGDQRYLDDARQRAQREQAPSAKPP</sequence>
<protein>
    <recommendedName>
        <fullName evidence="6">Tetratricopeptide repeat protein</fullName>
    </recommendedName>
</protein>
<feature type="coiled-coil region" evidence="3">
    <location>
        <begin position="86"/>
        <end position="113"/>
    </location>
</feature>
<organism evidence="4 5">
    <name type="scientific">Sphaerotilus microaerophilus</name>
    <dbReference type="NCBI Taxonomy" id="2914710"/>
    <lineage>
        <taxon>Bacteria</taxon>
        <taxon>Pseudomonadati</taxon>
        <taxon>Pseudomonadota</taxon>
        <taxon>Betaproteobacteria</taxon>
        <taxon>Burkholderiales</taxon>
        <taxon>Sphaerotilaceae</taxon>
        <taxon>Sphaerotilus</taxon>
    </lineage>
</organism>
<dbReference type="PANTHER" id="PTHR45641">
    <property type="entry name" value="TETRATRICOPEPTIDE REPEAT PROTEIN (AFU_ORTHOLOGUE AFUA_6G03870)"/>
    <property type="match status" value="1"/>
</dbReference>
<evidence type="ECO:0000256" key="2">
    <source>
        <dbReference type="ARBA" id="ARBA00022803"/>
    </source>
</evidence>
<dbReference type="Gene3D" id="1.25.40.10">
    <property type="entry name" value="Tetratricopeptide repeat domain"/>
    <property type="match status" value="2"/>
</dbReference>
<dbReference type="SMART" id="SM00028">
    <property type="entry name" value="TPR"/>
    <property type="match status" value="5"/>
</dbReference>
<evidence type="ECO:0000256" key="3">
    <source>
        <dbReference type="SAM" id="Coils"/>
    </source>
</evidence>
<dbReference type="RefSeq" id="WP_251971602.1">
    <property type="nucleotide sequence ID" value="NZ_AP025730.1"/>
</dbReference>
<keyword evidence="5" id="KW-1185">Reference proteome</keyword>
<proteinExistence type="predicted"/>
<keyword evidence="3" id="KW-0175">Coiled coil</keyword>
<reference evidence="4" key="1">
    <citation type="submission" date="2022-04" db="EMBL/GenBank/DDBJ databases">
        <title>Whole genome sequence of Sphaerotilus sp. FB-5.</title>
        <authorList>
            <person name="Takeda M."/>
            <person name="Narihara S."/>
            <person name="Akimoto M."/>
            <person name="Akimoto R."/>
            <person name="Nishiyashiki S."/>
            <person name="Murakami T."/>
        </authorList>
    </citation>
    <scope>NUCLEOTIDE SEQUENCE</scope>
    <source>
        <strain evidence="4">FB-5</strain>
    </source>
</reference>
<dbReference type="PANTHER" id="PTHR45641:SF19">
    <property type="entry name" value="NEPHROCYSTIN-3"/>
    <property type="match status" value="1"/>
</dbReference>
<name>A0ABN6PED4_9BURK</name>
<evidence type="ECO:0000313" key="5">
    <source>
        <dbReference type="Proteomes" id="UP001057498"/>
    </source>
</evidence>
<dbReference type="Pfam" id="PF13424">
    <property type="entry name" value="TPR_12"/>
    <property type="match status" value="1"/>
</dbReference>
<accession>A0ABN6PED4</accession>
<gene>
    <name evidence="4" type="ORF">CATMQ487_02780</name>
</gene>
<feature type="coiled-coil region" evidence="3">
    <location>
        <begin position="247"/>
        <end position="274"/>
    </location>
</feature>
<keyword evidence="2" id="KW-0802">TPR repeat</keyword>
<evidence type="ECO:0000256" key="1">
    <source>
        <dbReference type="ARBA" id="ARBA00022737"/>
    </source>
</evidence>
<dbReference type="PROSITE" id="PS51257">
    <property type="entry name" value="PROKAR_LIPOPROTEIN"/>
    <property type="match status" value="1"/>
</dbReference>
<evidence type="ECO:0008006" key="6">
    <source>
        <dbReference type="Google" id="ProtNLM"/>
    </source>
</evidence>
<evidence type="ECO:0000313" key="4">
    <source>
        <dbReference type="EMBL" id="BDI03308.1"/>
    </source>
</evidence>
<dbReference type="InterPro" id="IPR011990">
    <property type="entry name" value="TPR-like_helical_dom_sf"/>
</dbReference>
<dbReference type="Proteomes" id="UP001057498">
    <property type="component" value="Chromosome"/>
</dbReference>
<dbReference type="Pfam" id="PF13374">
    <property type="entry name" value="TPR_10"/>
    <property type="match status" value="3"/>
</dbReference>
<dbReference type="EMBL" id="AP025730">
    <property type="protein sequence ID" value="BDI03308.1"/>
    <property type="molecule type" value="Genomic_DNA"/>
</dbReference>
<keyword evidence="1" id="KW-0677">Repeat</keyword>